<evidence type="ECO:0008006" key="5">
    <source>
        <dbReference type="Google" id="ProtNLM"/>
    </source>
</evidence>
<evidence type="ECO:0000256" key="2">
    <source>
        <dbReference type="SAM" id="SignalP"/>
    </source>
</evidence>
<dbReference type="RefSeq" id="WP_203712808.1">
    <property type="nucleotide sequence ID" value="NZ_BONE01000017.1"/>
</dbReference>
<protein>
    <recommendedName>
        <fullName evidence="5">PknH-like extracellular domain-containing protein</fullName>
    </recommendedName>
</protein>
<feature type="region of interest" description="Disordered" evidence="1">
    <location>
        <begin position="22"/>
        <end position="50"/>
    </location>
</feature>
<dbReference type="EMBL" id="BONE01000017">
    <property type="protein sequence ID" value="GIF73053.1"/>
    <property type="molecule type" value="Genomic_DNA"/>
</dbReference>
<comment type="caution">
    <text evidence="3">The sequence shown here is derived from an EMBL/GenBank/DDBJ whole genome shotgun (WGS) entry which is preliminary data.</text>
</comment>
<evidence type="ECO:0000313" key="3">
    <source>
        <dbReference type="EMBL" id="GIF73053.1"/>
    </source>
</evidence>
<accession>A0ABQ4CP28</accession>
<organism evidence="3 4">
    <name type="scientific">Asanoa siamensis</name>
    <dbReference type="NCBI Taxonomy" id="926357"/>
    <lineage>
        <taxon>Bacteria</taxon>
        <taxon>Bacillati</taxon>
        <taxon>Actinomycetota</taxon>
        <taxon>Actinomycetes</taxon>
        <taxon>Micromonosporales</taxon>
        <taxon>Micromonosporaceae</taxon>
        <taxon>Asanoa</taxon>
    </lineage>
</organism>
<name>A0ABQ4CP28_9ACTN</name>
<proteinExistence type="predicted"/>
<feature type="compositionally biased region" description="Low complexity" evidence="1">
    <location>
        <begin position="22"/>
        <end position="44"/>
    </location>
</feature>
<dbReference type="Proteomes" id="UP000604117">
    <property type="component" value="Unassembled WGS sequence"/>
</dbReference>
<keyword evidence="4" id="KW-1185">Reference proteome</keyword>
<keyword evidence="2" id="KW-0732">Signal</keyword>
<evidence type="ECO:0000256" key="1">
    <source>
        <dbReference type="SAM" id="MobiDB-lite"/>
    </source>
</evidence>
<feature type="signal peptide" evidence="2">
    <location>
        <begin position="1"/>
        <end position="18"/>
    </location>
</feature>
<evidence type="ECO:0000313" key="4">
    <source>
        <dbReference type="Proteomes" id="UP000604117"/>
    </source>
</evidence>
<dbReference type="PROSITE" id="PS51257">
    <property type="entry name" value="PROKAR_LIPOPROTEIN"/>
    <property type="match status" value="1"/>
</dbReference>
<sequence>MTRRTVAVLAVLALSALAGCTNTPATPASSSPATSGSPTQSPAAEVPRTIPASAFFEMPRDRARGGREPASGSQLPLKVCDDVLAPGPGVLASAVMMQAYKGPQDPPESIPSGVLYQTIRTYEGENAAAFLDRVRGGLADCTSYQDGGVTLKVKTAPLSGAGDEALTIDRSQPQLDLPGNPVGGEQTNRVVVVRMGAVVTILDDTEYERSSSDPAVVQVFVDEATKAIRSWLG</sequence>
<gene>
    <name evidence="3" type="ORF">Asi02nite_25710</name>
</gene>
<feature type="chain" id="PRO_5046693768" description="PknH-like extracellular domain-containing protein" evidence="2">
    <location>
        <begin position="19"/>
        <end position="233"/>
    </location>
</feature>
<reference evidence="3 4" key="1">
    <citation type="submission" date="2021-01" db="EMBL/GenBank/DDBJ databases">
        <title>Whole genome shotgun sequence of Asanoa siamensis NBRC 107932.</title>
        <authorList>
            <person name="Komaki H."/>
            <person name="Tamura T."/>
        </authorList>
    </citation>
    <scope>NUCLEOTIDE SEQUENCE [LARGE SCALE GENOMIC DNA]</scope>
    <source>
        <strain evidence="3 4">NBRC 107932</strain>
    </source>
</reference>